<gene>
    <name evidence="1" type="ORF">SK128_001620</name>
</gene>
<accession>A0AAN8XDA4</accession>
<dbReference type="Proteomes" id="UP001381693">
    <property type="component" value="Unassembled WGS sequence"/>
</dbReference>
<dbReference type="EMBL" id="JAXCGZ010004211">
    <property type="protein sequence ID" value="KAK7082077.1"/>
    <property type="molecule type" value="Genomic_DNA"/>
</dbReference>
<reference evidence="1 2" key="1">
    <citation type="submission" date="2023-11" db="EMBL/GenBank/DDBJ databases">
        <title>Halocaridina rubra genome assembly.</title>
        <authorList>
            <person name="Smith C."/>
        </authorList>
    </citation>
    <scope>NUCLEOTIDE SEQUENCE [LARGE SCALE GENOMIC DNA]</scope>
    <source>
        <strain evidence="1">EP-1</strain>
        <tissue evidence="1">Whole</tissue>
    </source>
</reference>
<organism evidence="1 2">
    <name type="scientific">Halocaridina rubra</name>
    <name type="common">Hawaiian red shrimp</name>
    <dbReference type="NCBI Taxonomy" id="373956"/>
    <lineage>
        <taxon>Eukaryota</taxon>
        <taxon>Metazoa</taxon>
        <taxon>Ecdysozoa</taxon>
        <taxon>Arthropoda</taxon>
        <taxon>Crustacea</taxon>
        <taxon>Multicrustacea</taxon>
        <taxon>Malacostraca</taxon>
        <taxon>Eumalacostraca</taxon>
        <taxon>Eucarida</taxon>
        <taxon>Decapoda</taxon>
        <taxon>Pleocyemata</taxon>
        <taxon>Caridea</taxon>
        <taxon>Atyoidea</taxon>
        <taxon>Atyidae</taxon>
        <taxon>Halocaridina</taxon>
    </lineage>
</organism>
<evidence type="ECO:0000313" key="2">
    <source>
        <dbReference type="Proteomes" id="UP001381693"/>
    </source>
</evidence>
<proteinExistence type="predicted"/>
<sequence length="70" mass="7925">MTEDRGLKISSKKTEYLRLRDDEDGEVNLQGEKFAVVIVSKCLSGDTDYGTTMEAIWYVQVLKVSDCFAQ</sequence>
<comment type="caution">
    <text evidence="1">The sequence shown here is derived from an EMBL/GenBank/DDBJ whole genome shotgun (WGS) entry which is preliminary data.</text>
</comment>
<name>A0AAN8XDA4_HALRR</name>
<protein>
    <submittedName>
        <fullName evidence="1">Uncharacterized protein</fullName>
    </submittedName>
</protein>
<evidence type="ECO:0000313" key="1">
    <source>
        <dbReference type="EMBL" id="KAK7082077.1"/>
    </source>
</evidence>
<keyword evidence="2" id="KW-1185">Reference proteome</keyword>
<dbReference type="AlphaFoldDB" id="A0AAN8XDA4"/>